<organism evidence="2 3">
    <name type="scientific">Tulasnella calospora MUT 4182</name>
    <dbReference type="NCBI Taxonomy" id="1051891"/>
    <lineage>
        <taxon>Eukaryota</taxon>
        <taxon>Fungi</taxon>
        <taxon>Dikarya</taxon>
        <taxon>Basidiomycota</taxon>
        <taxon>Agaricomycotina</taxon>
        <taxon>Agaricomycetes</taxon>
        <taxon>Cantharellales</taxon>
        <taxon>Tulasnellaceae</taxon>
        <taxon>Tulasnella</taxon>
    </lineage>
</organism>
<dbReference type="Gene3D" id="3.80.10.10">
    <property type="entry name" value="Ribonuclease Inhibitor"/>
    <property type="match status" value="1"/>
</dbReference>
<dbReference type="HOGENOM" id="CLU_039215_0_0_1"/>
<dbReference type="STRING" id="1051891.A0A0C3PTM7"/>
<gene>
    <name evidence="2" type="ORF">M407DRAFT_32196</name>
</gene>
<keyword evidence="3" id="KW-1185">Reference proteome</keyword>
<evidence type="ECO:0000256" key="1">
    <source>
        <dbReference type="SAM" id="MobiDB-lite"/>
    </source>
</evidence>
<dbReference type="SUPFAM" id="SSF52047">
    <property type="entry name" value="RNI-like"/>
    <property type="match status" value="1"/>
</dbReference>
<dbReference type="AlphaFoldDB" id="A0A0C3PTM7"/>
<accession>A0A0C3PTM7</accession>
<reference evidence="2 3" key="1">
    <citation type="submission" date="2014-04" db="EMBL/GenBank/DDBJ databases">
        <authorList>
            <consortium name="DOE Joint Genome Institute"/>
            <person name="Kuo A."/>
            <person name="Girlanda M."/>
            <person name="Perotto S."/>
            <person name="Kohler A."/>
            <person name="Nagy L.G."/>
            <person name="Floudas D."/>
            <person name="Copeland A."/>
            <person name="Barry K.W."/>
            <person name="Cichocki N."/>
            <person name="Veneault-Fourrey C."/>
            <person name="LaButti K."/>
            <person name="Lindquist E.A."/>
            <person name="Lipzen A."/>
            <person name="Lundell T."/>
            <person name="Morin E."/>
            <person name="Murat C."/>
            <person name="Sun H."/>
            <person name="Tunlid A."/>
            <person name="Henrissat B."/>
            <person name="Grigoriev I.V."/>
            <person name="Hibbett D.S."/>
            <person name="Martin F."/>
            <person name="Nordberg H.P."/>
            <person name="Cantor M.N."/>
            <person name="Hua S.X."/>
        </authorList>
    </citation>
    <scope>NUCLEOTIDE SEQUENCE [LARGE SCALE GENOMIC DNA]</scope>
    <source>
        <strain evidence="2 3">MUT 4182</strain>
    </source>
</reference>
<protein>
    <recommendedName>
        <fullName evidence="4">F-box domain-containing protein</fullName>
    </recommendedName>
</protein>
<dbReference type="OrthoDB" id="3253362at2759"/>
<feature type="region of interest" description="Disordered" evidence="1">
    <location>
        <begin position="29"/>
        <end position="54"/>
    </location>
</feature>
<sequence>MNTSHSTRLSKYSLGRLVTNSLSAARRLPGAANPLNPGKTCSAEHQDHGANSDPSQPLVVVGVAVIAIATEPQPLSPIETIPVELFQVIMWGVVNGSTWCSVPDYYNAVAQMRLVCRRWTGILEDMPKVWARLSLDMDERLVDLALSRSMHSPLIITGYLFSSPVVDKLLQHINRWKSLDMYLVGDDVAKGLAARSFPLLEELKLCRSSLNPQTILFSGSAPMLRRVHIRNCGVPWTGSILSNLRELVLFDVEEGAPDFDTFLKLLSNSPQLTRLQVQHTNLAGSPSLQNRVSLSCLQYLEISSLSDGILKQLIESIAIPTSTTCQFSFVLDDHEETSIFEQLEPIGQRLATLAEISRGTQSILTLGSRPDGCTVRASYEGEAHQHGALTLTIVVEIFPRSNIEVFEYFASQLNQAGPNPVPPILHIVDSPYRANFNSWELLQKLHDHFPHTEEILIEDTSSRCSIESAFNTLFLSNPSSQPFPRLSTLVIRGSRDRSWTDWLQRWQERRFKRGRVDPLPLRTLKIEGGKLSHKNLKGLKNLVPNVVIDCVLVE</sequence>
<evidence type="ECO:0000313" key="2">
    <source>
        <dbReference type="EMBL" id="KIO18135.1"/>
    </source>
</evidence>
<dbReference type="EMBL" id="KN823310">
    <property type="protein sequence ID" value="KIO18135.1"/>
    <property type="molecule type" value="Genomic_DNA"/>
</dbReference>
<evidence type="ECO:0000313" key="3">
    <source>
        <dbReference type="Proteomes" id="UP000054248"/>
    </source>
</evidence>
<dbReference type="InterPro" id="IPR032675">
    <property type="entry name" value="LRR_dom_sf"/>
</dbReference>
<evidence type="ECO:0008006" key="4">
    <source>
        <dbReference type="Google" id="ProtNLM"/>
    </source>
</evidence>
<reference evidence="3" key="2">
    <citation type="submission" date="2015-01" db="EMBL/GenBank/DDBJ databases">
        <title>Evolutionary Origins and Diversification of the Mycorrhizal Mutualists.</title>
        <authorList>
            <consortium name="DOE Joint Genome Institute"/>
            <consortium name="Mycorrhizal Genomics Consortium"/>
            <person name="Kohler A."/>
            <person name="Kuo A."/>
            <person name="Nagy L.G."/>
            <person name="Floudas D."/>
            <person name="Copeland A."/>
            <person name="Barry K.W."/>
            <person name="Cichocki N."/>
            <person name="Veneault-Fourrey C."/>
            <person name="LaButti K."/>
            <person name="Lindquist E.A."/>
            <person name="Lipzen A."/>
            <person name="Lundell T."/>
            <person name="Morin E."/>
            <person name="Murat C."/>
            <person name="Riley R."/>
            <person name="Ohm R."/>
            <person name="Sun H."/>
            <person name="Tunlid A."/>
            <person name="Henrissat B."/>
            <person name="Grigoriev I.V."/>
            <person name="Hibbett D.S."/>
            <person name="Martin F."/>
        </authorList>
    </citation>
    <scope>NUCLEOTIDE SEQUENCE [LARGE SCALE GENOMIC DNA]</scope>
    <source>
        <strain evidence="3">MUT 4182</strain>
    </source>
</reference>
<proteinExistence type="predicted"/>
<name>A0A0C3PTM7_9AGAM</name>
<dbReference type="Proteomes" id="UP000054248">
    <property type="component" value="Unassembled WGS sequence"/>
</dbReference>